<evidence type="ECO:0000313" key="6">
    <source>
        <dbReference type="Proteomes" id="UP000009881"/>
    </source>
</evidence>
<dbReference type="Pfam" id="PF01408">
    <property type="entry name" value="GFO_IDH_MocA"/>
    <property type="match status" value="1"/>
</dbReference>
<proteinExistence type="predicted"/>
<dbReference type="Pfam" id="PF02894">
    <property type="entry name" value="GFO_IDH_MocA_C"/>
    <property type="match status" value="1"/>
</dbReference>
<comment type="caution">
    <text evidence="5">The sequence shown here is derived from an EMBL/GenBank/DDBJ whole genome shotgun (WGS) entry which is preliminary data.</text>
</comment>
<dbReference type="InterPro" id="IPR036291">
    <property type="entry name" value="NAD(P)-bd_dom_sf"/>
</dbReference>
<gene>
    <name evidence="5" type="ORF">C882_3336</name>
</gene>
<evidence type="ECO:0000256" key="1">
    <source>
        <dbReference type="ARBA" id="ARBA00023002"/>
    </source>
</evidence>
<dbReference type="Proteomes" id="UP000009881">
    <property type="component" value="Unassembled WGS sequence"/>
</dbReference>
<feature type="chain" id="PRO_5003931224" evidence="2">
    <location>
        <begin position="26"/>
        <end position="357"/>
    </location>
</feature>
<evidence type="ECO:0000259" key="4">
    <source>
        <dbReference type="Pfam" id="PF02894"/>
    </source>
</evidence>
<dbReference type="AlphaFoldDB" id="K9GN06"/>
<dbReference type="eggNOG" id="COG0673">
    <property type="taxonomic scope" value="Bacteria"/>
</dbReference>
<organism evidence="5 6">
    <name type="scientific">Caenispirillum salinarum AK4</name>
    <dbReference type="NCBI Taxonomy" id="1238182"/>
    <lineage>
        <taxon>Bacteria</taxon>
        <taxon>Pseudomonadati</taxon>
        <taxon>Pseudomonadota</taxon>
        <taxon>Alphaproteobacteria</taxon>
        <taxon>Rhodospirillales</taxon>
        <taxon>Novispirillaceae</taxon>
        <taxon>Caenispirillum</taxon>
    </lineage>
</organism>
<dbReference type="InterPro" id="IPR004104">
    <property type="entry name" value="Gfo/Idh/MocA-like_OxRdtase_C"/>
</dbReference>
<name>K9GN06_9PROT</name>
<evidence type="ECO:0000313" key="5">
    <source>
        <dbReference type="EMBL" id="EKV26049.1"/>
    </source>
</evidence>
<dbReference type="InterPro" id="IPR000683">
    <property type="entry name" value="Gfo/Idh/MocA-like_OxRdtase_N"/>
</dbReference>
<reference evidence="5 6" key="1">
    <citation type="journal article" date="2013" name="Genome Announc.">
        <title>Draft Genome Sequence of an Alphaproteobacterium, Caenispirillum salinarum AK4(T), Isolated from a Solar Saltern.</title>
        <authorList>
            <person name="Khatri I."/>
            <person name="Singh A."/>
            <person name="Korpole S."/>
            <person name="Pinnaka A.K."/>
            <person name="Subramanian S."/>
        </authorList>
    </citation>
    <scope>NUCLEOTIDE SEQUENCE [LARGE SCALE GENOMIC DNA]</scope>
    <source>
        <strain evidence="5 6">AK4</strain>
    </source>
</reference>
<keyword evidence="6" id="KW-1185">Reference proteome</keyword>
<dbReference type="SUPFAM" id="SSF55347">
    <property type="entry name" value="Glyceraldehyde-3-phosphate dehydrogenase-like, C-terminal domain"/>
    <property type="match status" value="1"/>
</dbReference>
<keyword evidence="1" id="KW-0560">Oxidoreductase</keyword>
<accession>K9GN06</accession>
<dbReference type="STRING" id="1238182.C882_3336"/>
<feature type="signal peptide" evidence="2">
    <location>
        <begin position="1"/>
        <end position="25"/>
    </location>
</feature>
<dbReference type="Gene3D" id="3.30.360.10">
    <property type="entry name" value="Dihydrodipicolinate Reductase, domain 2"/>
    <property type="match status" value="1"/>
</dbReference>
<dbReference type="Gene3D" id="3.40.50.720">
    <property type="entry name" value="NAD(P)-binding Rossmann-like Domain"/>
    <property type="match status" value="1"/>
</dbReference>
<dbReference type="PANTHER" id="PTHR43818:SF11">
    <property type="entry name" value="BCDNA.GH03377"/>
    <property type="match status" value="1"/>
</dbReference>
<evidence type="ECO:0000256" key="2">
    <source>
        <dbReference type="SAM" id="SignalP"/>
    </source>
</evidence>
<dbReference type="OrthoDB" id="9792935at2"/>
<feature type="domain" description="Gfo/Idh/MocA-like oxidoreductase C-terminal" evidence="4">
    <location>
        <begin position="140"/>
        <end position="350"/>
    </location>
</feature>
<dbReference type="SUPFAM" id="SSF51735">
    <property type="entry name" value="NAD(P)-binding Rossmann-fold domains"/>
    <property type="match status" value="1"/>
</dbReference>
<dbReference type="EMBL" id="ANHY01000040">
    <property type="protein sequence ID" value="EKV26049.1"/>
    <property type="molecule type" value="Genomic_DNA"/>
</dbReference>
<dbReference type="GO" id="GO:0000166">
    <property type="term" value="F:nucleotide binding"/>
    <property type="evidence" value="ECO:0007669"/>
    <property type="project" value="InterPro"/>
</dbReference>
<dbReference type="PANTHER" id="PTHR43818">
    <property type="entry name" value="BCDNA.GH03377"/>
    <property type="match status" value="1"/>
</dbReference>
<protein>
    <submittedName>
        <fullName evidence="5">Oxidoreductase</fullName>
    </submittedName>
</protein>
<dbReference type="InterPro" id="IPR050463">
    <property type="entry name" value="Gfo/Idh/MocA_oxidrdct_glycsds"/>
</dbReference>
<sequence>MAGRAVRVATLGLGFGAAVHVPALAALPETEVVALGAREPARAADAAERLGLDPALAVAGIDALLARRPQVVTLAVPPDQAEAAALRALDAGCAVLCEKPLAADAAAARRMAEAAASAGRPTAVDFQFAELPPFRRLHQALGDGIIGAPRHATVTWLMQSYAQKHGLWSWKSDATAGGGVMTLFGSHLLYLAEWLFGPATRLWAAFDNKATAAFAPAGAAAAEDTVHMRLEHAGGTVFHATFGNAAPGIHRHQWHVAGETGSLVLDNASSDYMRGFTLTGAGSAADLAWREPGAAEGDGRLPPFRALAERFLAAVREGTSFRPDFSDGARVQDLMEAARRSARTGEVVNITVAGRTQ</sequence>
<dbReference type="RefSeq" id="WP_009542956.1">
    <property type="nucleotide sequence ID" value="NZ_ANHY01000040.1"/>
</dbReference>
<keyword evidence="2" id="KW-0732">Signal</keyword>
<evidence type="ECO:0000259" key="3">
    <source>
        <dbReference type="Pfam" id="PF01408"/>
    </source>
</evidence>
<dbReference type="GO" id="GO:0016491">
    <property type="term" value="F:oxidoreductase activity"/>
    <property type="evidence" value="ECO:0007669"/>
    <property type="project" value="UniProtKB-KW"/>
</dbReference>
<feature type="domain" description="Gfo/Idh/MocA-like oxidoreductase N-terminal" evidence="3">
    <location>
        <begin position="6"/>
        <end position="125"/>
    </location>
</feature>